<sequence>MNSVDLSGRVTVITGASMGIGLGLARAFRDAGADLHIVANDDSIMEVARGLGATGHQADIAIEADIQSFMTNIPHIDILVNNAGFERVTPLADCSAENEAIFRRIIDINITGTFLVTRAALPMMSAGGRIISTSSIWGRVGEPLFSAYVASKHAIIGMTKVWAKELGSRRITANAICPGWVRTENSLRSLARLAEHSGVQEATLLENILSAQALPGLMEPDDIAGTYIFLASNLASNVTGQSFCVDRGEVPW</sequence>
<evidence type="ECO:0000256" key="1">
    <source>
        <dbReference type="ARBA" id="ARBA00006484"/>
    </source>
</evidence>
<dbReference type="PROSITE" id="PS00061">
    <property type="entry name" value="ADH_SHORT"/>
    <property type="match status" value="1"/>
</dbReference>
<evidence type="ECO:0000313" key="3">
    <source>
        <dbReference type="Proteomes" id="UP001156641"/>
    </source>
</evidence>
<dbReference type="InterPro" id="IPR002347">
    <property type="entry name" value="SDR_fam"/>
</dbReference>
<dbReference type="Gene3D" id="3.40.50.720">
    <property type="entry name" value="NAD(P)-binding Rossmann-like Domain"/>
    <property type="match status" value="1"/>
</dbReference>
<comment type="similarity">
    <text evidence="1">Belongs to the short-chain dehydrogenases/reductases (SDR) family.</text>
</comment>
<reference evidence="3" key="1">
    <citation type="journal article" date="2019" name="Int. J. Syst. Evol. Microbiol.">
        <title>The Global Catalogue of Microorganisms (GCM) 10K type strain sequencing project: providing services to taxonomists for standard genome sequencing and annotation.</title>
        <authorList>
            <consortium name="The Broad Institute Genomics Platform"/>
            <consortium name="The Broad Institute Genome Sequencing Center for Infectious Disease"/>
            <person name="Wu L."/>
            <person name="Ma J."/>
        </authorList>
    </citation>
    <scope>NUCLEOTIDE SEQUENCE [LARGE SCALE GENOMIC DNA]</scope>
    <source>
        <strain evidence="3">NBRC 112502</strain>
    </source>
</reference>
<gene>
    <name evidence="2" type="primary">bdhA</name>
    <name evidence="2" type="ORF">GCM10010909_16240</name>
</gene>
<keyword evidence="3" id="KW-1185">Reference proteome</keyword>
<dbReference type="InterPro" id="IPR036291">
    <property type="entry name" value="NAD(P)-bd_dom_sf"/>
</dbReference>
<organism evidence="2 3">
    <name type="scientific">Acidocella aquatica</name>
    <dbReference type="NCBI Taxonomy" id="1922313"/>
    <lineage>
        <taxon>Bacteria</taxon>
        <taxon>Pseudomonadati</taxon>
        <taxon>Pseudomonadota</taxon>
        <taxon>Alphaproteobacteria</taxon>
        <taxon>Acetobacterales</taxon>
        <taxon>Acidocellaceae</taxon>
        <taxon>Acidocella</taxon>
    </lineage>
</organism>
<name>A0ABQ6A9Z2_9PROT</name>
<dbReference type="CDD" id="cd05233">
    <property type="entry name" value="SDR_c"/>
    <property type="match status" value="1"/>
</dbReference>
<protein>
    <submittedName>
        <fullName evidence="2">3-hydroxybutyrate dehydrogenase</fullName>
    </submittedName>
</protein>
<evidence type="ECO:0000313" key="2">
    <source>
        <dbReference type="EMBL" id="GLR66944.1"/>
    </source>
</evidence>
<accession>A0ABQ6A9Z2</accession>
<dbReference type="SUPFAM" id="SSF51735">
    <property type="entry name" value="NAD(P)-binding Rossmann-fold domains"/>
    <property type="match status" value="1"/>
</dbReference>
<dbReference type="Proteomes" id="UP001156641">
    <property type="component" value="Unassembled WGS sequence"/>
</dbReference>
<dbReference type="PRINTS" id="PR00080">
    <property type="entry name" value="SDRFAMILY"/>
</dbReference>
<dbReference type="Pfam" id="PF13561">
    <property type="entry name" value="adh_short_C2"/>
    <property type="match status" value="1"/>
</dbReference>
<dbReference type="PANTHER" id="PTHR42760">
    <property type="entry name" value="SHORT-CHAIN DEHYDROGENASES/REDUCTASES FAMILY MEMBER"/>
    <property type="match status" value="1"/>
</dbReference>
<dbReference type="InterPro" id="IPR020904">
    <property type="entry name" value="Sc_DH/Rdtase_CS"/>
</dbReference>
<dbReference type="RefSeq" id="WP_284257644.1">
    <property type="nucleotide sequence ID" value="NZ_BSOS01000043.1"/>
</dbReference>
<proteinExistence type="inferred from homology"/>
<comment type="caution">
    <text evidence="2">The sequence shown here is derived from an EMBL/GenBank/DDBJ whole genome shotgun (WGS) entry which is preliminary data.</text>
</comment>
<dbReference type="PRINTS" id="PR00081">
    <property type="entry name" value="GDHRDH"/>
</dbReference>
<dbReference type="EMBL" id="BSOS01000043">
    <property type="protein sequence ID" value="GLR66944.1"/>
    <property type="molecule type" value="Genomic_DNA"/>
</dbReference>